<dbReference type="OrthoDB" id="2683861at2759"/>
<reference evidence="2 3" key="1">
    <citation type="submission" date="2014-04" db="EMBL/GenBank/DDBJ databases">
        <authorList>
            <consortium name="DOE Joint Genome Institute"/>
            <person name="Kuo A."/>
            <person name="Tarkka M."/>
            <person name="Buscot F."/>
            <person name="Kohler A."/>
            <person name="Nagy L.G."/>
            <person name="Floudas D."/>
            <person name="Copeland A."/>
            <person name="Barry K.W."/>
            <person name="Cichocki N."/>
            <person name="Veneault-Fourrey C."/>
            <person name="LaButti K."/>
            <person name="Lindquist E.A."/>
            <person name="Lipzen A."/>
            <person name="Lundell T."/>
            <person name="Morin E."/>
            <person name="Murat C."/>
            <person name="Sun H."/>
            <person name="Tunlid A."/>
            <person name="Henrissat B."/>
            <person name="Grigoriev I.V."/>
            <person name="Hibbett D.S."/>
            <person name="Martin F."/>
            <person name="Nordberg H.P."/>
            <person name="Cantor M.N."/>
            <person name="Hua S.X."/>
        </authorList>
    </citation>
    <scope>NUCLEOTIDE SEQUENCE [LARGE SCALE GENOMIC DNA]</scope>
    <source>
        <strain evidence="2 3">F 1598</strain>
    </source>
</reference>
<proteinExistence type="predicted"/>
<accession>A0A0C3F1N0</accession>
<dbReference type="AlphaFoldDB" id="A0A0C3F1N0"/>
<protein>
    <submittedName>
        <fullName evidence="2">Uncharacterized protein</fullName>
    </submittedName>
</protein>
<reference evidence="3" key="2">
    <citation type="submission" date="2015-01" db="EMBL/GenBank/DDBJ databases">
        <title>Evolutionary Origins and Diversification of the Mycorrhizal Mutualists.</title>
        <authorList>
            <consortium name="DOE Joint Genome Institute"/>
            <consortium name="Mycorrhizal Genomics Consortium"/>
            <person name="Kohler A."/>
            <person name="Kuo A."/>
            <person name="Nagy L.G."/>
            <person name="Floudas D."/>
            <person name="Copeland A."/>
            <person name="Barry K.W."/>
            <person name="Cichocki N."/>
            <person name="Veneault-Fourrey C."/>
            <person name="LaButti K."/>
            <person name="Lindquist E.A."/>
            <person name="Lipzen A."/>
            <person name="Lundell T."/>
            <person name="Morin E."/>
            <person name="Murat C."/>
            <person name="Riley R."/>
            <person name="Ohm R."/>
            <person name="Sun H."/>
            <person name="Tunlid A."/>
            <person name="Henrissat B."/>
            <person name="Grigoriev I.V."/>
            <person name="Hibbett D.S."/>
            <person name="Martin F."/>
        </authorList>
    </citation>
    <scope>NUCLEOTIDE SEQUENCE [LARGE SCALE GENOMIC DNA]</scope>
    <source>
        <strain evidence="3">F 1598</strain>
    </source>
</reference>
<dbReference type="EMBL" id="KN833015">
    <property type="protein sequence ID" value="KIM78650.1"/>
    <property type="molecule type" value="Genomic_DNA"/>
</dbReference>
<dbReference type="HOGENOM" id="CLU_021700_0_0_1"/>
<dbReference type="InParanoid" id="A0A0C3F1N0"/>
<name>A0A0C3F1N0_PILCF</name>
<organism evidence="2 3">
    <name type="scientific">Piloderma croceum (strain F 1598)</name>
    <dbReference type="NCBI Taxonomy" id="765440"/>
    <lineage>
        <taxon>Eukaryota</taxon>
        <taxon>Fungi</taxon>
        <taxon>Dikarya</taxon>
        <taxon>Basidiomycota</taxon>
        <taxon>Agaricomycotina</taxon>
        <taxon>Agaricomycetes</taxon>
        <taxon>Agaricomycetidae</taxon>
        <taxon>Atheliales</taxon>
        <taxon>Atheliaceae</taxon>
        <taxon>Piloderma</taxon>
    </lineage>
</organism>
<dbReference type="Proteomes" id="UP000054166">
    <property type="component" value="Unassembled WGS sequence"/>
</dbReference>
<evidence type="ECO:0000313" key="3">
    <source>
        <dbReference type="Proteomes" id="UP000054166"/>
    </source>
</evidence>
<feature type="region of interest" description="Disordered" evidence="1">
    <location>
        <begin position="333"/>
        <end position="378"/>
    </location>
</feature>
<evidence type="ECO:0000313" key="2">
    <source>
        <dbReference type="EMBL" id="KIM78650.1"/>
    </source>
</evidence>
<evidence type="ECO:0000256" key="1">
    <source>
        <dbReference type="SAM" id="MobiDB-lite"/>
    </source>
</evidence>
<keyword evidence="3" id="KW-1185">Reference proteome</keyword>
<feature type="compositionally biased region" description="Polar residues" evidence="1">
    <location>
        <begin position="333"/>
        <end position="370"/>
    </location>
</feature>
<sequence>MPHKSKGVKKPAGQKNDFTGKKLQLLTNFAGHFREAIDNKTPLEFYDKITMLAIKQWGYHKDYNVLTIEDEIEGDGDNNNKIPSQFASVDGDKDEDEDMLTAKEAERRQKIYKKLRTKLQQWYHRKYKHILDTGSHTPAGPLTNPFVILPSDPSKPHRMAEINMYMAMYYETQIKEEAERHVIIAEQKFDQTTEEERADQGLKKPTTKEAVKARIEEFYNEQLEAWNGKHNVPKTPQEYYHQLQTAGKFLHPITETISSMMGVPVMIMMPVPIPEKNGEIKCLSVHVIKQGALTISTWHKQDPLGYKEAEKLLVAWAKTQFTLEELRSCSLPTTASVHTSTPIAAQTSNPSTPNRLPAKSSSPESRSITPQPSPMLERTHLQMPPQTQVPLMPLSPPHQYHSPSIALAIPLPHWPVHPSTPPEDHMDMECTGTLLFSPTHQACPSPVSSSTPPEDRLDMECSGMPLLVSLTRPHLPGPQVLPQQGACQPLDTSSWPQHALDTYHYLKDVTTVGENGEKVVHARGGGDEWLRCVQKFMEFQRQAGFPDEGQGYPTNNKPLEISYWQKNHQSWKDQGLHKKSLAVFETEWWCWWKLLQPESRGANHAEYMNVPTVNMDWAKLCAPGQNGFLLVMVSLAWWGTLCGHSNGWQLAMTDATVALVSTLH</sequence>
<gene>
    <name evidence="2" type="ORF">PILCRDRAFT_11106</name>
</gene>